<feature type="transmembrane region" description="Helical" evidence="1">
    <location>
        <begin position="57"/>
        <end position="78"/>
    </location>
</feature>
<keyword evidence="1" id="KW-0812">Transmembrane</keyword>
<reference evidence="2 3" key="1">
    <citation type="submission" date="2011-04" db="EMBL/GenBank/DDBJ databases">
        <title>The Genome Sequence of Dysgonomonas mossii DSM 22836.</title>
        <authorList>
            <consortium name="The Broad Institute Genome Sequencing Platform"/>
            <person name="Earl A."/>
            <person name="Ward D."/>
            <person name="Feldgarden M."/>
            <person name="Gevers D."/>
            <person name="Pudlo N."/>
            <person name="Martens E."/>
            <person name="Allen-Vercoe E."/>
            <person name="Young S.K."/>
            <person name="Zeng Q."/>
            <person name="Gargeya S."/>
            <person name="Fitzgerald M."/>
            <person name="Haas B."/>
            <person name="Abouelleil A."/>
            <person name="Alvarado L."/>
            <person name="Arachchi H.M."/>
            <person name="Berlin A."/>
            <person name="Brown A."/>
            <person name="Chapman S.B."/>
            <person name="Chen Z."/>
            <person name="Dunbar C."/>
            <person name="Freedman E."/>
            <person name="Gearin G."/>
            <person name="Gellesch M."/>
            <person name="Goldberg J."/>
            <person name="Griggs A."/>
            <person name="Gujja S."/>
            <person name="Heiman D."/>
            <person name="Howarth C."/>
            <person name="Larson L."/>
            <person name="Lui A."/>
            <person name="MacDonald P.J.P."/>
            <person name="Mehta T."/>
            <person name="Montmayeur A."/>
            <person name="Murphy C."/>
            <person name="Neiman D."/>
            <person name="Pearson M."/>
            <person name="Priest M."/>
            <person name="Roberts A."/>
            <person name="Saif S."/>
            <person name="Shea T."/>
            <person name="Shenoy N."/>
            <person name="Sisk P."/>
            <person name="Stolte C."/>
            <person name="Sykes S."/>
            <person name="Yandava C."/>
            <person name="Wortman J."/>
            <person name="Nusbaum C."/>
            <person name="Birren B."/>
        </authorList>
    </citation>
    <scope>NUCLEOTIDE SEQUENCE [LARGE SCALE GENOMIC DNA]</scope>
    <source>
        <strain evidence="2 3">DSM 22836</strain>
    </source>
</reference>
<feature type="transmembrane region" description="Helical" evidence="1">
    <location>
        <begin position="14"/>
        <end position="37"/>
    </location>
</feature>
<sequence>MASENSKDINNLRIIPQIGLFITSYTPLFLIIIIKVIAKNSDFLYWGGFNWYSFQTFLSKFGLVTGATLIILLSFLIVKLTLMNLEASIDNGFLVRVNNVNNKSSEIISYIATYIIPFVYDANEPLDFLIMFLLIAIIFAIYINSPLLIVNPILGLKYGIYEVTFMQNGASKSAIVLSKDKYLLEGNVIKLLSIGHKIYYSKKI</sequence>
<dbReference type="STRING" id="742767.HMPREF9456_00205"/>
<proteinExistence type="predicted"/>
<dbReference type="RefSeq" id="WP_006841579.1">
    <property type="nucleotide sequence ID" value="NZ_AQWJ01000001.1"/>
</dbReference>
<dbReference type="eggNOG" id="ENOG5032XYF">
    <property type="taxonomic scope" value="Bacteria"/>
</dbReference>
<dbReference type="GeneID" id="78080896"/>
<protein>
    <submittedName>
        <fullName evidence="2">Uncharacterized protein</fullName>
    </submittedName>
</protein>
<evidence type="ECO:0000256" key="1">
    <source>
        <dbReference type="SAM" id="Phobius"/>
    </source>
</evidence>
<organism evidence="2 3">
    <name type="scientific">Dysgonomonas mossii DSM 22836</name>
    <dbReference type="NCBI Taxonomy" id="742767"/>
    <lineage>
        <taxon>Bacteria</taxon>
        <taxon>Pseudomonadati</taxon>
        <taxon>Bacteroidota</taxon>
        <taxon>Bacteroidia</taxon>
        <taxon>Bacteroidales</taxon>
        <taxon>Dysgonomonadaceae</taxon>
        <taxon>Dysgonomonas</taxon>
    </lineage>
</organism>
<gene>
    <name evidence="2" type="ORF">HMPREF9456_00205</name>
</gene>
<dbReference type="HOGENOM" id="CLU_117592_0_0_10"/>
<evidence type="ECO:0000313" key="2">
    <source>
        <dbReference type="EMBL" id="EGK06331.1"/>
    </source>
</evidence>
<dbReference type="Proteomes" id="UP000006420">
    <property type="component" value="Unassembled WGS sequence"/>
</dbReference>
<dbReference type="AlphaFoldDB" id="F8WWJ7"/>
<accession>F8WWJ7</accession>
<keyword evidence="1" id="KW-0472">Membrane</keyword>
<keyword evidence="1" id="KW-1133">Transmembrane helix</keyword>
<feature type="transmembrane region" description="Helical" evidence="1">
    <location>
        <begin position="128"/>
        <end position="150"/>
    </location>
</feature>
<evidence type="ECO:0000313" key="3">
    <source>
        <dbReference type="Proteomes" id="UP000006420"/>
    </source>
</evidence>
<keyword evidence="3" id="KW-1185">Reference proteome</keyword>
<dbReference type="OrthoDB" id="1273945at2"/>
<dbReference type="EMBL" id="ADLW01000001">
    <property type="protein sequence ID" value="EGK06331.1"/>
    <property type="molecule type" value="Genomic_DNA"/>
</dbReference>
<name>F8WWJ7_9BACT</name>
<comment type="caution">
    <text evidence="2">The sequence shown here is derived from an EMBL/GenBank/DDBJ whole genome shotgun (WGS) entry which is preliminary data.</text>
</comment>